<gene>
    <name evidence="2" type="ORF">ALE3EI_2414</name>
</gene>
<keyword evidence="1 2" id="KW-0808">Transferase</keyword>
<proteinExistence type="predicted"/>
<dbReference type="PANTHER" id="PTHR10605">
    <property type="entry name" value="HEPARAN SULFATE SULFOTRANSFERASE"/>
    <property type="match status" value="1"/>
</dbReference>
<evidence type="ECO:0000313" key="3">
    <source>
        <dbReference type="Proteomes" id="UP000515514"/>
    </source>
</evidence>
<dbReference type="InterPro" id="IPR037359">
    <property type="entry name" value="NST/OST"/>
</dbReference>
<dbReference type="SUPFAM" id="SSF52540">
    <property type="entry name" value="P-loop containing nucleoside triphosphate hydrolases"/>
    <property type="match status" value="1"/>
</dbReference>
<dbReference type="KEGG" id="alti:ALE3EI_2414"/>
<evidence type="ECO:0000256" key="1">
    <source>
        <dbReference type="ARBA" id="ARBA00022679"/>
    </source>
</evidence>
<sequence>MSSERKANLFVVGAMRSGTTSFSEVLSKHPQIYFSPIKEPNYFVDSLPKALYEPSRFFDLETYFDKKFPSPKHIAHIENPIHYQTLFSQAAEQHIYVAEASTAYLHAPDTARRIYEYNPNATIVIILRDPLERAYSHYRMDLGLGREKQSFEHCMTTQLKLQRSGDLPWYTYLNMSFYDSVIEKYSALFKTVICVRFEDMIDNTDSFLANLSAELKISPFGYYLFDKNNAAQTPRFKSMWYWGRRLGLKAPFSYLFPSKLKQGIFQKLSRTDRSHLEISNPLFEELNEVFKKQSLNYYKSV</sequence>
<name>A0A7G8PX86_9FLAO</name>
<dbReference type="PANTHER" id="PTHR10605:SF56">
    <property type="entry name" value="BIFUNCTIONAL HEPARAN SULFATE N-DEACETYLASE_N-SULFOTRANSFERASE"/>
    <property type="match status" value="1"/>
</dbReference>
<accession>A0A7G8PX86</accession>
<dbReference type="GO" id="GO:0008146">
    <property type="term" value="F:sulfotransferase activity"/>
    <property type="evidence" value="ECO:0007669"/>
    <property type="project" value="InterPro"/>
</dbReference>
<dbReference type="RefSeq" id="WP_186989029.1">
    <property type="nucleotide sequence ID" value="NZ_CP052909.1"/>
</dbReference>
<dbReference type="InterPro" id="IPR027417">
    <property type="entry name" value="P-loop_NTPase"/>
</dbReference>
<protein>
    <submittedName>
        <fullName evidence="2">Sulfotransferase family protein</fullName>
    </submittedName>
</protein>
<dbReference type="Gene3D" id="3.40.50.300">
    <property type="entry name" value="P-loop containing nucleotide triphosphate hydrolases"/>
    <property type="match status" value="1"/>
</dbReference>
<dbReference type="AlphaFoldDB" id="A0A7G8PX86"/>
<organism evidence="2 3">
    <name type="scientific">Constantimarinum furrinae</name>
    <dbReference type="NCBI Taxonomy" id="2562285"/>
    <lineage>
        <taxon>Bacteria</taxon>
        <taxon>Pseudomonadati</taxon>
        <taxon>Bacteroidota</taxon>
        <taxon>Flavobacteriia</taxon>
        <taxon>Flavobacteriales</taxon>
        <taxon>Flavobacteriaceae</taxon>
        <taxon>Altibacter/Constantimarinum group</taxon>
        <taxon>Constantimarinum</taxon>
    </lineage>
</organism>
<evidence type="ECO:0000313" key="2">
    <source>
        <dbReference type="EMBL" id="QNJ98952.1"/>
    </source>
</evidence>
<dbReference type="EMBL" id="CP052909">
    <property type="protein sequence ID" value="QNJ98952.1"/>
    <property type="molecule type" value="Genomic_DNA"/>
</dbReference>
<dbReference type="Proteomes" id="UP000515514">
    <property type="component" value="Chromosome"/>
</dbReference>
<reference evidence="2 3" key="1">
    <citation type="submission" date="2020-04" db="EMBL/GenBank/DDBJ databases">
        <title>Genome sequence of Altibacter aquimarinus strain ALE3EI.</title>
        <authorList>
            <person name="Oh H.-M."/>
            <person name="Jang D."/>
        </authorList>
    </citation>
    <scope>NUCLEOTIDE SEQUENCE [LARGE SCALE GENOMIC DNA]</scope>
    <source>
        <strain evidence="2 3">ALE3EI</strain>
    </source>
</reference>
<dbReference type="Pfam" id="PF13469">
    <property type="entry name" value="Sulfotransfer_3"/>
    <property type="match status" value="1"/>
</dbReference>
<keyword evidence="3" id="KW-1185">Reference proteome</keyword>